<dbReference type="GO" id="GO:0003677">
    <property type="term" value="F:DNA binding"/>
    <property type="evidence" value="ECO:0007669"/>
    <property type="project" value="UniProtKB-KW"/>
</dbReference>
<comment type="caution">
    <text evidence="7">The sequence shown here is derived from an EMBL/GenBank/DDBJ whole genome shotgun (WGS) entry which is preliminary data.</text>
</comment>
<protein>
    <submittedName>
        <fullName evidence="7">GntR family transcriptional regulator</fullName>
    </submittedName>
</protein>
<dbReference type="PANTHER" id="PTHR46577">
    <property type="entry name" value="HTH-TYPE TRANSCRIPTIONAL REGULATORY PROTEIN GABR"/>
    <property type="match status" value="1"/>
</dbReference>
<dbReference type="AlphaFoldDB" id="A0A261FHU7"/>
<dbReference type="Pfam" id="PF00155">
    <property type="entry name" value="Aminotran_1_2"/>
    <property type="match status" value="1"/>
</dbReference>
<dbReference type="Pfam" id="PF00392">
    <property type="entry name" value="GntR"/>
    <property type="match status" value="1"/>
</dbReference>
<keyword evidence="2" id="KW-0663">Pyridoxal phosphate</keyword>
<dbReference type="Gene3D" id="1.10.10.10">
    <property type="entry name" value="Winged helix-like DNA-binding domain superfamily/Winged helix DNA-binding domain"/>
    <property type="match status" value="1"/>
</dbReference>
<dbReference type="CDD" id="cd00609">
    <property type="entry name" value="AAT_like"/>
    <property type="match status" value="1"/>
</dbReference>
<evidence type="ECO:0000313" key="8">
    <source>
        <dbReference type="Proteomes" id="UP000216444"/>
    </source>
</evidence>
<dbReference type="InterPro" id="IPR015421">
    <property type="entry name" value="PyrdxlP-dep_Trfase_major"/>
</dbReference>
<dbReference type="InterPro" id="IPR015424">
    <property type="entry name" value="PyrdxlP-dep_Trfase"/>
</dbReference>
<dbReference type="InterPro" id="IPR015422">
    <property type="entry name" value="PyrdxlP-dep_Trfase_small"/>
</dbReference>
<dbReference type="InterPro" id="IPR004839">
    <property type="entry name" value="Aminotransferase_I/II_large"/>
</dbReference>
<proteinExistence type="inferred from homology"/>
<organism evidence="7 8">
    <name type="scientific">Bifidobacterium tissieri</name>
    <dbReference type="NCBI Taxonomy" id="1630162"/>
    <lineage>
        <taxon>Bacteria</taxon>
        <taxon>Bacillati</taxon>
        <taxon>Actinomycetota</taxon>
        <taxon>Actinomycetes</taxon>
        <taxon>Bifidobacteriales</taxon>
        <taxon>Bifidobacteriaceae</taxon>
        <taxon>Bifidobacterium</taxon>
    </lineage>
</organism>
<dbReference type="InterPro" id="IPR000524">
    <property type="entry name" value="Tscrpt_reg_HTH_GntR"/>
</dbReference>
<evidence type="ECO:0000256" key="5">
    <source>
        <dbReference type="ARBA" id="ARBA00023163"/>
    </source>
</evidence>
<dbReference type="EMBL" id="MWWV01000003">
    <property type="protein sequence ID" value="OZG58709.1"/>
    <property type="molecule type" value="Genomic_DNA"/>
</dbReference>
<dbReference type="CDD" id="cd07377">
    <property type="entry name" value="WHTH_GntR"/>
    <property type="match status" value="1"/>
</dbReference>
<dbReference type="InterPro" id="IPR036388">
    <property type="entry name" value="WH-like_DNA-bd_sf"/>
</dbReference>
<keyword evidence="4" id="KW-0238">DNA-binding</keyword>
<dbReference type="InterPro" id="IPR036390">
    <property type="entry name" value="WH_DNA-bd_sf"/>
</dbReference>
<reference evidence="7 8" key="1">
    <citation type="journal article" date="2017" name="BMC Genomics">
        <title>Comparative genomic and phylogenomic analyses of the Bifidobacteriaceae family.</title>
        <authorList>
            <person name="Lugli G.A."/>
            <person name="Milani C."/>
            <person name="Turroni F."/>
            <person name="Duranti S."/>
            <person name="Mancabelli L."/>
            <person name="Mangifesta M."/>
            <person name="Ferrario C."/>
            <person name="Modesto M."/>
            <person name="Mattarelli P."/>
            <person name="Jiri K."/>
            <person name="van Sinderen D."/>
            <person name="Ventura M."/>
        </authorList>
    </citation>
    <scope>NUCLEOTIDE SEQUENCE [LARGE SCALE GENOMIC DNA]</scope>
    <source>
        <strain evidence="7 8">DSM 100201</strain>
    </source>
</reference>
<evidence type="ECO:0000256" key="4">
    <source>
        <dbReference type="ARBA" id="ARBA00023125"/>
    </source>
</evidence>
<dbReference type="PROSITE" id="PS50949">
    <property type="entry name" value="HTH_GNTR"/>
    <property type="match status" value="1"/>
</dbReference>
<evidence type="ECO:0000256" key="3">
    <source>
        <dbReference type="ARBA" id="ARBA00023015"/>
    </source>
</evidence>
<feature type="domain" description="HTH gntR-type" evidence="6">
    <location>
        <begin position="19"/>
        <end position="87"/>
    </location>
</feature>
<dbReference type="Gene3D" id="3.40.640.10">
    <property type="entry name" value="Type I PLP-dependent aspartate aminotransferase-like (Major domain)"/>
    <property type="match status" value="1"/>
</dbReference>
<dbReference type="PRINTS" id="PR00035">
    <property type="entry name" value="HTHGNTR"/>
</dbReference>
<comment type="similarity">
    <text evidence="1">In the C-terminal section; belongs to the class-I pyridoxal-phosphate-dependent aminotransferase family.</text>
</comment>
<dbReference type="InterPro" id="IPR051446">
    <property type="entry name" value="HTH_trans_reg/aminotransferase"/>
</dbReference>
<evidence type="ECO:0000256" key="2">
    <source>
        <dbReference type="ARBA" id="ARBA00022898"/>
    </source>
</evidence>
<sequence>MARPAPLVIDWKPNRTLNVPVTEQIVQYMCRQVSSGAWPIGARLPSQRALAEGFGVNRSTVIAAVNELADYGIVEGAHGAGTRIVSNTWSLMLPGAPDWADYVSSGFFKANNDTIQAINRLEFAPHMARLGTGELDPRLFPTDMWRTVMRQAADEIDSMGYPEPEGIPELREAIADHMRRLGIDTDASQILVTSGALQALQIISVSLLGAGSTVFAEAPSYIKSLQVFQSAGMHLTGVPMDDDGLSVSGLSDMLSSSGLNRNGGNGIGTASARHRGSGSVLYTIPTNHNPTGRTMSEVRRRELIECCVANRLPIIEDGAYQDLHFGDRPPLPLKAMDETGMVIYLGSASKALAPGLRIGWIVAPEPIVHRMADVKMQMDYGASLLSQWVFARFLTNGMYDEYLAGLKRELRRRRDAALDTLEELFGDSTNGSYSEYDDAAVSKFADLTNDLTNDLTGNSPDAISEDTTSSAVTIANARTTSSATATSGITAPSGTCRAHWRVPDGGFYIWLTFDQPMPMNRLFAKAVEAGILLNPGDIYDFEGDNSLRLSYAYTTPEEFAAAARTLADVARKL</sequence>
<dbReference type="GO" id="GO:0030170">
    <property type="term" value="F:pyridoxal phosphate binding"/>
    <property type="evidence" value="ECO:0007669"/>
    <property type="project" value="InterPro"/>
</dbReference>
<dbReference type="SUPFAM" id="SSF46785">
    <property type="entry name" value="Winged helix' DNA-binding domain"/>
    <property type="match status" value="1"/>
</dbReference>
<keyword evidence="5" id="KW-0804">Transcription</keyword>
<gene>
    <name evidence="7" type="ORF">BTIS_0430</name>
</gene>
<dbReference type="Proteomes" id="UP000216444">
    <property type="component" value="Unassembled WGS sequence"/>
</dbReference>
<dbReference type="Gene3D" id="3.90.1150.10">
    <property type="entry name" value="Aspartate Aminotransferase, domain 1"/>
    <property type="match status" value="1"/>
</dbReference>
<dbReference type="SUPFAM" id="SSF53383">
    <property type="entry name" value="PLP-dependent transferases"/>
    <property type="match status" value="1"/>
</dbReference>
<accession>A0A261FHU7</accession>
<evidence type="ECO:0000313" key="7">
    <source>
        <dbReference type="EMBL" id="OZG58709.1"/>
    </source>
</evidence>
<name>A0A261FHU7_9BIFI</name>
<evidence type="ECO:0000256" key="1">
    <source>
        <dbReference type="ARBA" id="ARBA00005384"/>
    </source>
</evidence>
<keyword evidence="3" id="KW-0805">Transcription regulation</keyword>
<keyword evidence="8" id="KW-1185">Reference proteome</keyword>
<dbReference type="GO" id="GO:0003700">
    <property type="term" value="F:DNA-binding transcription factor activity"/>
    <property type="evidence" value="ECO:0007669"/>
    <property type="project" value="InterPro"/>
</dbReference>
<dbReference type="PANTHER" id="PTHR46577:SF1">
    <property type="entry name" value="HTH-TYPE TRANSCRIPTIONAL REGULATORY PROTEIN GABR"/>
    <property type="match status" value="1"/>
</dbReference>
<dbReference type="RefSeq" id="WP_094662231.1">
    <property type="nucleotide sequence ID" value="NZ_MWWV01000003.1"/>
</dbReference>
<evidence type="ECO:0000259" key="6">
    <source>
        <dbReference type="PROSITE" id="PS50949"/>
    </source>
</evidence>
<dbReference type="SMART" id="SM00345">
    <property type="entry name" value="HTH_GNTR"/>
    <property type="match status" value="1"/>
</dbReference>